<dbReference type="AlphaFoldDB" id="A0AAV4U2V7"/>
<dbReference type="Proteomes" id="UP001054837">
    <property type="component" value="Unassembled WGS sequence"/>
</dbReference>
<gene>
    <name evidence="1" type="ORF">CDAR_611611</name>
</gene>
<evidence type="ECO:0000313" key="1">
    <source>
        <dbReference type="EMBL" id="GIY52067.1"/>
    </source>
</evidence>
<evidence type="ECO:0000313" key="2">
    <source>
        <dbReference type="Proteomes" id="UP001054837"/>
    </source>
</evidence>
<name>A0AAV4U2V7_9ARAC</name>
<proteinExistence type="predicted"/>
<protein>
    <submittedName>
        <fullName evidence="1">Uncharacterized protein</fullName>
    </submittedName>
</protein>
<dbReference type="EMBL" id="BPLQ01010629">
    <property type="protein sequence ID" value="GIY52067.1"/>
    <property type="molecule type" value="Genomic_DNA"/>
</dbReference>
<comment type="caution">
    <text evidence="1">The sequence shown here is derived from an EMBL/GenBank/DDBJ whole genome shotgun (WGS) entry which is preliminary data.</text>
</comment>
<sequence length="186" mass="21097">MGEDDFKDFAETVSVKLMADNELDENDLVDMVNEANNRDRELDEEESKSVEFTANVIGEGLESGRKLGNYFLPNYPNGERALLFQRYINKCLTEYEEMAHTMAGEGLEDFAEAHNAKLMADNELDENDLVGRVNETNNRDRDLDEEESESVGFTAKVIGEGLESRRKLGNYFLPNNPNGERALLFL</sequence>
<organism evidence="1 2">
    <name type="scientific">Caerostris darwini</name>
    <dbReference type="NCBI Taxonomy" id="1538125"/>
    <lineage>
        <taxon>Eukaryota</taxon>
        <taxon>Metazoa</taxon>
        <taxon>Ecdysozoa</taxon>
        <taxon>Arthropoda</taxon>
        <taxon>Chelicerata</taxon>
        <taxon>Arachnida</taxon>
        <taxon>Araneae</taxon>
        <taxon>Araneomorphae</taxon>
        <taxon>Entelegynae</taxon>
        <taxon>Araneoidea</taxon>
        <taxon>Araneidae</taxon>
        <taxon>Caerostris</taxon>
    </lineage>
</organism>
<keyword evidence="2" id="KW-1185">Reference proteome</keyword>
<reference evidence="1 2" key="1">
    <citation type="submission" date="2021-06" db="EMBL/GenBank/DDBJ databases">
        <title>Caerostris darwini draft genome.</title>
        <authorList>
            <person name="Kono N."/>
            <person name="Arakawa K."/>
        </authorList>
    </citation>
    <scope>NUCLEOTIDE SEQUENCE [LARGE SCALE GENOMIC DNA]</scope>
</reference>
<accession>A0AAV4U2V7</accession>